<dbReference type="PANTHER" id="PTHR10151:SF120">
    <property type="entry name" value="BIS(5'-ADENOSYL)-TRIPHOSPHATASE"/>
    <property type="match status" value="1"/>
</dbReference>
<gene>
    <name evidence="2" type="ORF">OESDEN_22725</name>
</gene>
<dbReference type="PANTHER" id="PTHR10151">
    <property type="entry name" value="ECTONUCLEOTIDE PYROPHOSPHATASE/PHOSPHODIESTERASE"/>
    <property type="match status" value="1"/>
</dbReference>
<proteinExistence type="predicted"/>
<evidence type="ECO:0000313" key="2">
    <source>
        <dbReference type="EMBL" id="KHJ77655.1"/>
    </source>
</evidence>
<dbReference type="GO" id="GO:0016787">
    <property type="term" value="F:hydrolase activity"/>
    <property type="evidence" value="ECO:0007669"/>
    <property type="project" value="UniProtKB-ARBA"/>
</dbReference>
<dbReference type="InterPro" id="IPR002591">
    <property type="entry name" value="Phosphodiest/P_Trfase"/>
</dbReference>
<dbReference type="Gene3D" id="3.40.720.10">
    <property type="entry name" value="Alkaline Phosphatase, subunit A"/>
    <property type="match status" value="1"/>
</dbReference>
<dbReference type="SUPFAM" id="SSF53649">
    <property type="entry name" value="Alkaline phosphatase-like"/>
    <property type="match status" value="1"/>
</dbReference>
<evidence type="ECO:0000313" key="3">
    <source>
        <dbReference type="Proteomes" id="UP000053660"/>
    </source>
</evidence>
<keyword evidence="1" id="KW-0732">Signal</keyword>
<protein>
    <submittedName>
        <fullName evidence="2">Uncharacterized protein</fullName>
    </submittedName>
</protein>
<dbReference type="AlphaFoldDB" id="A0A0B1S3A1"/>
<keyword evidence="3" id="KW-1185">Reference proteome</keyword>
<dbReference type="OrthoDB" id="415411at2759"/>
<dbReference type="EMBL" id="KN610548">
    <property type="protein sequence ID" value="KHJ77655.1"/>
    <property type="molecule type" value="Genomic_DNA"/>
</dbReference>
<dbReference type="Proteomes" id="UP000053660">
    <property type="component" value="Unassembled WGS sequence"/>
</dbReference>
<name>A0A0B1S3A1_OESDE</name>
<dbReference type="InterPro" id="IPR017850">
    <property type="entry name" value="Alkaline_phosphatase_core_sf"/>
</dbReference>
<feature type="chain" id="PRO_5002061321" evidence="1">
    <location>
        <begin position="20"/>
        <end position="100"/>
    </location>
</feature>
<feature type="signal peptide" evidence="1">
    <location>
        <begin position="1"/>
        <end position="19"/>
    </location>
</feature>
<organism evidence="2 3">
    <name type="scientific">Oesophagostomum dentatum</name>
    <name type="common">Nodular worm</name>
    <dbReference type="NCBI Taxonomy" id="61180"/>
    <lineage>
        <taxon>Eukaryota</taxon>
        <taxon>Metazoa</taxon>
        <taxon>Ecdysozoa</taxon>
        <taxon>Nematoda</taxon>
        <taxon>Chromadorea</taxon>
        <taxon>Rhabditida</taxon>
        <taxon>Rhabditina</taxon>
        <taxon>Rhabditomorpha</taxon>
        <taxon>Strongyloidea</taxon>
        <taxon>Strongylidae</taxon>
        <taxon>Oesophagostomum</taxon>
    </lineage>
</organism>
<reference evidence="2 3" key="1">
    <citation type="submission" date="2014-03" db="EMBL/GenBank/DDBJ databases">
        <title>Draft genome of the hookworm Oesophagostomum dentatum.</title>
        <authorList>
            <person name="Mitreva M."/>
        </authorList>
    </citation>
    <scope>NUCLEOTIDE SEQUENCE [LARGE SCALE GENOMIC DNA]</scope>
    <source>
        <strain evidence="2 3">OD-Hann</strain>
    </source>
</reference>
<dbReference type="Pfam" id="PF01663">
    <property type="entry name" value="Phosphodiest"/>
    <property type="match status" value="1"/>
</dbReference>
<accession>A0A0B1S3A1</accession>
<evidence type="ECO:0000256" key="1">
    <source>
        <dbReference type="SAM" id="SignalP"/>
    </source>
</evidence>
<sequence length="100" mass="11106">MNLVVHIALAAVTLPFVAALSTHPKLILISFDGFRYDLLNATMCPNIFKWAARSTWFVNGVRSQYITVTAPNHMSIVTGLREEEHGIVANSFWDTSTGKL</sequence>